<keyword evidence="3" id="KW-0808">Transferase</keyword>
<dbReference type="SUPFAM" id="SSF53335">
    <property type="entry name" value="S-adenosyl-L-methionine-dependent methyltransferases"/>
    <property type="match status" value="1"/>
</dbReference>
<dbReference type="Pfam" id="PF08484">
    <property type="entry name" value="Methyltransf_14"/>
    <property type="match status" value="1"/>
</dbReference>
<feature type="domain" description="Methyltransferase putative zinc binding" evidence="1">
    <location>
        <begin position="14"/>
        <end position="75"/>
    </location>
</feature>
<keyword evidence="3" id="KW-0489">Methyltransferase</keyword>
<feature type="domain" description="C-methyltransferase" evidence="2">
    <location>
        <begin position="257"/>
        <end position="413"/>
    </location>
</feature>
<dbReference type="EMBL" id="JALKFT010000015">
    <property type="protein sequence ID" value="MCK9877225.1"/>
    <property type="molecule type" value="Genomic_DNA"/>
</dbReference>
<dbReference type="Pfam" id="PF08421">
    <property type="entry name" value="Methyltransf_13"/>
    <property type="match status" value="1"/>
</dbReference>
<comment type="caution">
    <text evidence="3">The sequence shown here is derived from an EMBL/GenBank/DDBJ whole genome shotgun (WGS) entry which is preliminary data.</text>
</comment>
<sequence>MSSGTPAATPVTACRSCGGPAPRLFLSLGSTPIANRLVRADGLDATDPSFPLEVGFCEACTLVQLTHELPALEIFDADYPYFSSFSDMLVRHSEKHVIDLIASRNLGPDSLVVEVASNDGYLLKAFVERGIPVLGIEPTPGPAAAARAAGVPTREEFFGAELAQRLVAEGLKADVIIANNVMAHVPDLNSFVEGFRILLADDGLVDVENPGVGALLAHTEFDTVYHEHFCYFSTIAVQSLMRRHGLELVGVEEFAELHGGTLRWSMQHAAAAKPTASVDSVLGAEHDAGLATFDRYATFGDDVRAVQQDLVALLRGLRAEGRTIAAYGAAAKGATLLNSSGITTDLIDFVVDRNTHKQGRYIPGARLPILDPAALLERQPDYLLLLAWNVKKEIMAQQEEYAAHGGRFIVPVPRPVVL</sequence>
<evidence type="ECO:0000259" key="2">
    <source>
        <dbReference type="Pfam" id="PF08484"/>
    </source>
</evidence>
<protein>
    <submittedName>
        <fullName evidence="3">Class I SAM-dependent methyltransferase</fullName>
    </submittedName>
</protein>
<dbReference type="InterPro" id="IPR029063">
    <property type="entry name" value="SAM-dependent_MTases_sf"/>
</dbReference>
<dbReference type="Gene3D" id="6.20.50.110">
    <property type="entry name" value="Methyltransferase, zinc-binding domain"/>
    <property type="match status" value="1"/>
</dbReference>
<dbReference type="InterPro" id="IPR038576">
    <property type="entry name" value="Methyltransf_Zn-bd_dom_put_sf"/>
</dbReference>
<dbReference type="Proteomes" id="UP001201873">
    <property type="component" value="Unassembled WGS sequence"/>
</dbReference>
<dbReference type="InterPro" id="IPR013691">
    <property type="entry name" value="MeTrfase_14"/>
</dbReference>
<gene>
    <name evidence="3" type="ORF">MXD59_15820</name>
</gene>
<dbReference type="InterPro" id="IPR013630">
    <property type="entry name" value="Methyltransf_Zn-bd_dom_put"/>
</dbReference>
<proteinExistence type="predicted"/>
<accession>A0ABT0K0J0</accession>
<evidence type="ECO:0000313" key="3">
    <source>
        <dbReference type="EMBL" id="MCK9877225.1"/>
    </source>
</evidence>
<dbReference type="PANTHER" id="PTHR43861">
    <property type="entry name" value="TRANS-ACONITATE 2-METHYLTRANSFERASE-RELATED"/>
    <property type="match status" value="1"/>
</dbReference>
<dbReference type="Gene3D" id="6.10.250.3100">
    <property type="match status" value="1"/>
</dbReference>
<evidence type="ECO:0000259" key="1">
    <source>
        <dbReference type="Pfam" id="PF08421"/>
    </source>
</evidence>
<dbReference type="GO" id="GO:0032259">
    <property type="term" value="P:methylation"/>
    <property type="evidence" value="ECO:0007669"/>
    <property type="project" value="UniProtKB-KW"/>
</dbReference>
<dbReference type="RefSeq" id="WP_248825493.1">
    <property type="nucleotide sequence ID" value="NZ_JALKFT010000015.1"/>
</dbReference>
<dbReference type="Gene3D" id="3.40.50.150">
    <property type="entry name" value="Vaccinia Virus protein VP39"/>
    <property type="match status" value="1"/>
</dbReference>
<dbReference type="Pfam" id="PF13489">
    <property type="entry name" value="Methyltransf_23"/>
    <property type="match status" value="1"/>
</dbReference>
<dbReference type="PANTHER" id="PTHR43861:SF5">
    <property type="entry name" value="BLL5978 PROTEIN"/>
    <property type="match status" value="1"/>
</dbReference>
<keyword evidence="4" id="KW-1185">Reference proteome</keyword>
<evidence type="ECO:0000313" key="4">
    <source>
        <dbReference type="Proteomes" id="UP001201873"/>
    </source>
</evidence>
<dbReference type="Gene3D" id="3.40.50.720">
    <property type="entry name" value="NAD(P)-binding Rossmann-like Domain"/>
    <property type="match status" value="1"/>
</dbReference>
<reference evidence="3 4" key="1">
    <citation type="submission" date="2022-04" db="EMBL/GenBank/DDBJ databases">
        <title>Genome diversity in the genus Frankia.</title>
        <authorList>
            <person name="Carlos-Shanley C."/>
            <person name="Hahn D."/>
        </authorList>
    </citation>
    <scope>NUCLEOTIDE SEQUENCE [LARGE SCALE GENOMIC DNA]</scope>
    <source>
        <strain evidence="3 4">Ag45/Mut15</strain>
    </source>
</reference>
<dbReference type="GO" id="GO:0008168">
    <property type="term" value="F:methyltransferase activity"/>
    <property type="evidence" value="ECO:0007669"/>
    <property type="project" value="UniProtKB-KW"/>
</dbReference>
<name>A0ABT0K0J0_9ACTN</name>
<organism evidence="3 4">
    <name type="scientific">Frankia umida</name>
    <dbReference type="NCBI Taxonomy" id="573489"/>
    <lineage>
        <taxon>Bacteria</taxon>
        <taxon>Bacillati</taxon>
        <taxon>Actinomycetota</taxon>
        <taxon>Actinomycetes</taxon>
        <taxon>Frankiales</taxon>
        <taxon>Frankiaceae</taxon>
        <taxon>Frankia</taxon>
    </lineage>
</organism>